<dbReference type="EMBL" id="JBJIAA010000010">
    <property type="protein sequence ID" value="MFL0251333.1"/>
    <property type="molecule type" value="Genomic_DNA"/>
</dbReference>
<keyword evidence="10" id="KW-1185">Reference proteome</keyword>
<keyword evidence="7" id="KW-0418">Kinase</keyword>
<keyword evidence="4 9" id="KW-0762">Sugar transport</keyword>
<evidence type="ECO:0000256" key="7">
    <source>
        <dbReference type="ARBA" id="ARBA00022777"/>
    </source>
</evidence>
<organism evidence="9 10">
    <name type="scientific">Clostridium neuense</name>
    <dbReference type="NCBI Taxonomy" id="1728934"/>
    <lineage>
        <taxon>Bacteria</taxon>
        <taxon>Bacillati</taxon>
        <taxon>Bacillota</taxon>
        <taxon>Clostridia</taxon>
        <taxon>Eubacteriales</taxon>
        <taxon>Clostridiaceae</taxon>
        <taxon>Clostridium</taxon>
    </lineage>
</organism>
<dbReference type="PROSITE" id="PS51096">
    <property type="entry name" value="PTS_EIIA_TYPE_4"/>
    <property type="match status" value="1"/>
</dbReference>
<reference evidence="9 10" key="1">
    <citation type="submission" date="2024-11" db="EMBL/GenBank/DDBJ databases">
        <authorList>
            <person name="Heng Y.C."/>
            <person name="Lim A.C.H."/>
            <person name="Lee J.K.Y."/>
            <person name="Kittelmann S."/>
        </authorList>
    </citation>
    <scope>NUCLEOTIDE SEQUENCE [LARGE SCALE GENOMIC DNA]</scope>
    <source>
        <strain evidence="9 10">WILCCON 0114</strain>
    </source>
</reference>
<evidence type="ECO:0000313" key="10">
    <source>
        <dbReference type="Proteomes" id="UP001623592"/>
    </source>
</evidence>
<gene>
    <name evidence="9" type="ORF">ACJDT4_12980</name>
</gene>
<accession>A0ABW8TIN5</accession>
<dbReference type="CDD" id="cd00006">
    <property type="entry name" value="PTS_IIA_man"/>
    <property type="match status" value="1"/>
</dbReference>
<keyword evidence="2" id="KW-0813">Transport</keyword>
<comment type="caution">
    <text evidence="9">The sequence shown here is derived from an EMBL/GenBank/DDBJ whole genome shotgun (WGS) entry which is preliminary data.</text>
</comment>
<evidence type="ECO:0000256" key="4">
    <source>
        <dbReference type="ARBA" id="ARBA00022597"/>
    </source>
</evidence>
<evidence type="ECO:0000256" key="3">
    <source>
        <dbReference type="ARBA" id="ARBA00022490"/>
    </source>
</evidence>
<dbReference type="InterPro" id="IPR004701">
    <property type="entry name" value="PTS_EIIA_man-typ"/>
</dbReference>
<proteinExistence type="predicted"/>
<dbReference type="InterPro" id="IPR051471">
    <property type="entry name" value="Bacterial_PTS_sugar_comp"/>
</dbReference>
<dbReference type="Pfam" id="PF03610">
    <property type="entry name" value="EIIA-man"/>
    <property type="match status" value="1"/>
</dbReference>
<evidence type="ECO:0000259" key="8">
    <source>
        <dbReference type="PROSITE" id="PS51096"/>
    </source>
</evidence>
<comment type="subcellular location">
    <subcellularLocation>
        <location evidence="1">Cytoplasm</location>
    </subcellularLocation>
</comment>
<dbReference type="Gene3D" id="3.40.50.510">
    <property type="entry name" value="Phosphotransferase system, mannose-type IIA component"/>
    <property type="match status" value="1"/>
</dbReference>
<keyword evidence="3" id="KW-0963">Cytoplasm</keyword>
<evidence type="ECO:0000256" key="1">
    <source>
        <dbReference type="ARBA" id="ARBA00004496"/>
    </source>
</evidence>
<name>A0ABW8TIN5_9CLOT</name>
<keyword evidence="6" id="KW-0598">Phosphotransferase system</keyword>
<feature type="domain" description="PTS EIIA type-4" evidence="8">
    <location>
        <begin position="1"/>
        <end position="121"/>
    </location>
</feature>
<keyword evidence="5" id="KW-0808">Transferase</keyword>
<sequence length="137" mass="15384">MRKVILASHGELAKGMLNSLSMIIGETARSIEVFCLYPGQSPNDYVEALKTKLNKNDEYIIITDITGGSVNTAFMELTKFENVKLFSGMNMNLILEIILSHPENINENESKTILENAKSGLTYIDKYTVKKTQNDDF</sequence>
<evidence type="ECO:0000256" key="6">
    <source>
        <dbReference type="ARBA" id="ARBA00022683"/>
    </source>
</evidence>
<dbReference type="SUPFAM" id="SSF53062">
    <property type="entry name" value="PTS system fructose IIA component-like"/>
    <property type="match status" value="1"/>
</dbReference>
<dbReference type="InterPro" id="IPR036662">
    <property type="entry name" value="PTS_EIIA_man-typ_sf"/>
</dbReference>
<evidence type="ECO:0000256" key="2">
    <source>
        <dbReference type="ARBA" id="ARBA00022448"/>
    </source>
</evidence>
<dbReference type="InterPro" id="IPR033887">
    <property type="entry name" value="PTS_IIA_man"/>
</dbReference>
<protein>
    <submittedName>
        <fullName evidence="9">PTS sugar transporter subunit IIA</fullName>
    </submittedName>
</protein>
<dbReference type="RefSeq" id="WP_406787993.1">
    <property type="nucleotide sequence ID" value="NZ_JBJIAA010000010.1"/>
</dbReference>
<evidence type="ECO:0000256" key="5">
    <source>
        <dbReference type="ARBA" id="ARBA00022679"/>
    </source>
</evidence>
<dbReference type="PANTHER" id="PTHR33799">
    <property type="entry name" value="PTS PERMEASE-RELATED-RELATED"/>
    <property type="match status" value="1"/>
</dbReference>
<dbReference type="Proteomes" id="UP001623592">
    <property type="component" value="Unassembled WGS sequence"/>
</dbReference>
<evidence type="ECO:0000313" key="9">
    <source>
        <dbReference type="EMBL" id="MFL0251333.1"/>
    </source>
</evidence>
<dbReference type="PANTHER" id="PTHR33799:SF1">
    <property type="entry name" value="PTS SYSTEM MANNOSE-SPECIFIC EIIAB COMPONENT-RELATED"/>
    <property type="match status" value="1"/>
</dbReference>